<dbReference type="AlphaFoldDB" id="A0A5R9GB74"/>
<dbReference type="RefSeq" id="WP_138193222.1">
    <property type="nucleotide sequence ID" value="NZ_VCIW01000003.1"/>
</dbReference>
<evidence type="ECO:0000313" key="2">
    <source>
        <dbReference type="EMBL" id="TLS52981.1"/>
    </source>
</evidence>
<comment type="caution">
    <text evidence="2">The sequence shown here is derived from an EMBL/GenBank/DDBJ whole genome shotgun (WGS) entry which is preliminary data.</text>
</comment>
<evidence type="ECO:0008006" key="4">
    <source>
        <dbReference type="Google" id="ProtNLM"/>
    </source>
</evidence>
<organism evidence="2 3">
    <name type="scientific">Paenibacillus antri</name>
    <dbReference type="NCBI Taxonomy" id="2582848"/>
    <lineage>
        <taxon>Bacteria</taxon>
        <taxon>Bacillati</taxon>
        <taxon>Bacillota</taxon>
        <taxon>Bacilli</taxon>
        <taxon>Bacillales</taxon>
        <taxon>Paenibacillaceae</taxon>
        <taxon>Paenibacillus</taxon>
    </lineage>
</organism>
<feature type="transmembrane region" description="Helical" evidence="1">
    <location>
        <begin position="105"/>
        <end position="125"/>
    </location>
</feature>
<gene>
    <name evidence="2" type="ORF">FE782_06310</name>
</gene>
<evidence type="ECO:0000256" key="1">
    <source>
        <dbReference type="SAM" id="Phobius"/>
    </source>
</evidence>
<dbReference type="Pfam" id="PF11085">
    <property type="entry name" value="YqhR"/>
    <property type="match status" value="1"/>
</dbReference>
<protein>
    <recommendedName>
        <fullName evidence="4">DUF1440 domain-containing protein</fullName>
    </recommendedName>
</protein>
<name>A0A5R9GB74_9BACL</name>
<dbReference type="InterPro" id="IPR024563">
    <property type="entry name" value="YqhR"/>
</dbReference>
<keyword evidence="1" id="KW-1133">Transmembrane helix</keyword>
<feature type="transmembrane region" description="Helical" evidence="1">
    <location>
        <begin position="137"/>
        <end position="157"/>
    </location>
</feature>
<keyword evidence="1" id="KW-0472">Membrane</keyword>
<dbReference type="Proteomes" id="UP000309676">
    <property type="component" value="Unassembled WGS sequence"/>
</dbReference>
<proteinExistence type="predicted"/>
<reference evidence="2 3" key="1">
    <citation type="submission" date="2019-05" db="EMBL/GenBank/DDBJ databases">
        <authorList>
            <person name="Narsing Rao M.P."/>
            <person name="Li W.J."/>
        </authorList>
    </citation>
    <scope>NUCLEOTIDE SEQUENCE [LARGE SCALE GENOMIC DNA]</scope>
    <source>
        <strain evidence="2 3">SYSU_K30003</strain>
    </source>
</reference>
<feature type="transmembrane region" description="Helical" evidence="1">
    <location>
        <begin position="67"/>
        <end position="93"/>
    </location>
</feature>
<keyword evidence="1" id="KW-0812">Transmembrane</keyword>
<accession>A0A5R9GB74</accession>
<evidence type="ECO:0000313" key="3">
    <source>
        <dbReference type="Proteomes" id="UP000309676"/>
    </source>
</evidence>
<dbReference type="EMBL" id="VCIW01000003">
    <property type="protein sequence ID" value="TLS52981.1"/>
    <property type="molecule type" value="Genomic_DNA"/>
</dbReference>
<feature type="transmembrane region" description="Helical" evidence="1">
    <location>
        <begin position="25"/>
        <end position="47"/>
    </location>
</feature>
<sequence length="175" mass="19523">MPHPKDSDPKAAGVQTVVRTKKLPFALNLGFFAGAIWGGVRWMFYYFGFTDVVPGFLVEPFFLHDFLAGTGGFLVGYASFIAMSIVAALLYTFTAYKLKGPWPGVAFGVVWFVAVYLVVGPLLGMLLPLGRLDWDSIWLDGSIFVLWGVFIGYTVNYEFTDEERRIRENPVAPPH</sequence>
<keyword evidence="3" id="KW-1185">Reference proteome</keyword>
<dbReference type="OrthoDB" id="2691442at2"/>